<organism evidence="2 3">
    <name type="scientific">Gordonia araii NBRC 100433</name>
    <dbReference type="NCBI Taxonomy" id="1073574"/>
    <lineage>
        <taxon>Bacteria</taxon>
        <taxon>Bacillati</taxon>
        <taxon>Actinomycetota</taxon>
        <taxon>Actinomycetes</taxon>
        <taxon>Mycobacteriales</taxon>
        <taxon>Gordoniaceae</taxon>
        <taxon>Gordonia</taxon>
    </lineage>
</organism>
<dbReference type="SUPFAM" id="SSF52833">
    <property type="entry name" value="Thioredoxin-like"/>
    <property type="match status" value="1"/>
</dbReference>
<comment type="caution">
    <text evidence="2">The sequence shown here is derived from an EMBL/GenBank/DDBJ whole genome shotgun (WGS) entry which is preliminary data.</text>
</comment>
<reference evidence="2 3" key="1">
    <citation type="submission" date="2011-11" db="EMBL/GenBank/DDBJ databases">
        <title>Whole genome shotgun sequence of Gordonia araii NBRC 100433.</title>
        <authorList>
            <person name="Yoshida Y."/>
            <person name="Hosoyama A."/>
            <person name="Tsuchikane K."/>
            <person name="Katsumata H."/>
            <person name="Yamazaki S."/>
            <person name="Fujita N."/>
        </authorList>
    </citation>
    <scope>NUCLEOTIDE SEQUENCE [LARGE SCALE GENOMIC DNA]</scope>
    <source>
        <strain evidence="2 3">NBRC 100433</strain>
    </source>
</reference>
<dbReference type="RefSeq" id="WP_007322672.1">
    <property type="nucleotide sequence ID" value="NZ_BAEE01000061.1"/>
</dbReference>
<dbReference type="Pfam" id="PF10262">
    <property type="entry name" value="Rdx"/>
    <property type="match status" value="1"/>
</dbReference>
<sequence length="99" mass="10670">MAGQAAESAPRVTITYCTQCSWLLRASWMASELLSTFGSDLASVTLVPGTGGEFTIDVDGARIWDRRSDGGFPDAAQLKRLVRDAALPDWRLGHGEQAD</sequence>
<dbReference type="PANTHER" id="PTHR36417:SF2">
    <property type="entry name" value="SELENOPROTEIN DOMAIN PROTEIN (AFU_ORTHOLOGUE AFUA_1G05220)"/>
    <property type="match status" value="1"/>
</dbReference>
<accession>G7H422</accession>
<name>G7H422_9ACTN</name>
<dbReference type="InterPro" id="IPR011893">
    <property type="entry name" value="Selenoprotein_Rdx-typ"/>
</dbReference>
<proteinExistence type="predicted"/>
<dbReference type="Gene3D" id="3.40.30.10">
    <property type="entry name" value="Glutaredoxin"/>
    <property type="match status" value="1"/>
</dbReference>
<evidence type="ECO:0000256" key="1">
    <source>
        <dbReference type="ARBA" id="ARBA00023284"/>
    </source>
</evidence>
<dbReference type="PANTHER" id="PTHR36417">
    <property type="entry name" value="SELENOPROTEIN DOMAIN PROTEIN (AFU_ORTHOLOGUE AFUA_1G05220)"/>
    <property type="match status" value="1"/>
</dbReference>
<dbReference type="Proteomes" id="UP000035088">
    <property type="component" value="Unassembled WGS sequence"/>
</dbReference>
<evidence type="ECO:0008006" key="4">
    <source>
        <dbReference type="Google" id="ProtNLM"/>
    </source>
</evidence>
<dbReference type="EMBL" id="BAEE01000061">
    <property type="protein sequence ID" value="GAB10597.1"/>
    <property type="molecule type" value="Genomic_DNA"/>
</dbReference>
<evidence type="ECO:0000313" key="3">
    <source>
        <dbReference type="Proteomes" id="UP000035088"/>
    </source>
</evidence>
<dbReference type="AlphaFoldDB" id="G7H422"/>
<evidence type="ECO:0000313" key="2">
    <source>
        <dbReference type="EMBL" id="GAB10597.1"/>
    </source>
</evidence>
<keyword evidence="1" id="KW-0676">Redox-active center</keyword>
<dbReference type="InterPro" id="IPR036249">
    <property type="entry name" value="Thioredoxin-like_sf"/>
</dbReference>
<dbReference type="STRING" id="1073574.GOARA_061_00360"/>
<protein>
    <recommendedName>
        <fullName evidence="4">Selenoprotein W-related protein</fullName>
    </recommendedName>
</protein>
<dbReference type="NCBIfam" id="TIGR02174">
    <property type="entry name" value="CXXU_selWTH"/>
    <property type="match status" value="1"/>
</dbReference>
<keyword evidence="3" id="KW-1185">Reference proteome</keyword>
<dbReference type="OrthoDB" id="9811366at2"/>
<gene>
    <name evidence="2" type="ORF">GOARA_061_00360</name>
</gene>